<reference evidence="2" key="1">
    <citation type="submission" date="2019-05" db="EMBL/GenBank/DDBJ databases">
        <title>Annotation for the trematode Fasciolopsis buski.</title>
        <authorList>
            <person name="Choi Y.-J."/>
        </authorList>
    </citation>
    <scope>NUCLEOTIDE SEQUENCE</scope>
    <source>
        <strain evidence="2">HT</strain>
        <tissue evidence="2">Whole worm</tissue>
    </source>
</reference>
<dbReference type="Pfam" id="PF10037">
    <property type="entry name" value="MRP-S27"/>
    <property type="match status" value="1"/>
</dbReference>
<dbReference type="AlphaFoldDB" id="A0A8E0S5P1"/>
<dbReference type="PANTHER" id="PTHR21393">
    <property type="entry name" value="MITOCHONDRIAL 28S RIBOSOMAL PROTEIN S27"/>
    <property type="match status" value="1"/>
</dbReference>
<feature type="non-terminal residue" evidence="2">
    <location>
        <position position="1"/>
    </location>
</feature>
<dbReference type="EMBL" id="LUCM01000776">
    <property type="protein sequence ID" value="KAA0200038.1"/>
    <property type="molecule type" value="Genomic_DNA"/>
</dbReference>
<gene>
    <name evidence="2" type="ORF">FBUS_00468</name>
</gene>
<accession>A0A8E0S5P1</accession>
<protein>
    <submittedName>
        <fullName evidence="2">Uncharacterized protein</fullName>
    </submittedName>
</protein>
<organism evidence="2 3">
    <name type="scientific">Fasciolopsis buskii</name>
    <dbReference type="NCBI Taxonomy" id="27845"/>
    <lineage>
        <taxon>Eukaryota</taxon>
        <taxon>Metazoa</taxon>
        <taxon>Spiralia</taxon>
        <taxon>Lophotrochozoa</taxon>
        <taxon>Platyhelminthes</taxon>
        <taxon>Trematoda</taxon>
        <taxon>Digenea</taxon>
        <taxon>Plagiorchiida</taxon>
        <taxon>Echinostomata</taxon>
        <taxon>Echinostomatoidea</taxon>
        <taxon>Fasciolidae</taxon>
        <taxon>Fasciolopsis</taxon>
    </lineage>
</organism>
<dbReference type="Proteomes" id="UP000728185">
    <property type="component" value="Unassembled WGS sequence"/>
</dbReference>
<comment type="caution">
    <text evidence="2">The sequence shown here is derived from an EMBL/GenBank/DDBJ whole genome shotgun (WGS) entry which is preliminary data.</text>
</comment>
<dbReference type="PANTHER" id="PTHR21393:SF0">
    <property type="entry name" value="SMALL RIBOSOMAL SUBUNIT PROTEIN MS27"/>
    <property type="match status" value="1"/>
</dbReference>
<sequence length="439" mass="50785">DLGVTILQAISSNRPISPLDYDTFTNKIHELDVVSTDFIENIIEKYAHTQSAVEVIDSSTHALVRAYIDFHKYENLLNLAKGRASTGVFLDTIAANMLADRFIDLGDWGSVIHVIWELCLQNYFYGDSVSPLPVVFSLLAGVKLVQDLPPEPGPVAVDESDEIQYIFVPYVRNPNYDNFFDIESLRLKLGFLWLQIGRFVDSRTRSLDSLAEIRELLHQTRPKLVTGLKLFGLSLSEQLDSLQTELSKLSSTEQLKKNLLSKYVLEKLLEVTGSALSRDDTEPIERGRPVRPTRSEVSSTVAQIQHLIELSEPLPHDFLIECDCFSNAIASNEACLDYETLSVRQTYDRFVREREARWCARDERSRKDNILRNARQTLREIVDEEERLNYFRNLETISLKAWLAPRTIKERRWSRMKEWRRDIARHHEKQQEERESRIS</sequence>
<dbReference type="InterPro" id="IPR019266">
    <property type="entry name" value="Ribosomal_mS27"/>
</dbReference>
<dbReference type="GO" id="GO:0005739">
    <property type="term" value="C:mitochondrion"/>
    <property type="evidence" value="ECO:0007669"/>
    <property type="project" value="UniProtKB-SubCell"/>
</dbReference>
<keyword evidence="3" id="KW-1185">Reference proteome</keyword>
<evidence type="ECO:0000313" key="3">
    <source>
        <dbReference type="Proteomes" id="UP000728185"/>
    </source>
</evidence>
<dbReference type="OrthoDB" id="19830at2759"/>
<proteinExistence type="predicted"/>
<name>A0A8E0S5P1_9TREM</name>
<evidence type="ECO:0000313" key="2">
    <source>
        <dbReference type="EMBL" id="KAA0200038.1"/>
    </source>
</evidence>
<dbReference type="InterPro" id="IPR034913">
    <property type="entry name" value="mS27/PTCD2"/>
</dbReference>
<evidence type="ECO:0000256" key="1">
    <source>
        <dbReference type="ARBA" id="ARBA00004173"/>
    </source>
</evidence>
<comment type="subcellular location">
    <subcellularLocation>
        <location evidence="1">Mitochondrion</location>
    </subcellularLocation>
</comment>